<organism evidence="3 4">
    <name type="scientific">Agreia bicolorata</name>
    <dbReference type="NCBI Taxonomy" id="110935"/>
    <lineage>
        <taxon>Bacteria</taxon>
        <taxon>Bacillati</taxon>
        <taxon>Actinomycetota</taxon>
        <taxon>Actinomycetes</taxon>
        <taxon>Micrococcales</taxon>
        <taxon>Microbacteriaceae</taxon>
        <taxon>Agreia</taxon>
    </lineage>
</organism>
<keyword evidence="2" id="KW-1133">Transmembrane helix</keyword>
<dbReference type="Proteomes" id="UP000189735">
    <property type="component" value="Unassembled WGS sequence"/>
</dbReference>
<accession>A0A1T4XW88</accession>
<keyword evidence="2" id="KW-0812">Transmembrane</keyword>
<feature type="compositionally biased region" description="Low complexity" evidence="1">
    <location>
        <begin position="7"/>
        <end position="20"/>
    </location>
</feature>
<feature type="transmembrane region" description="Helical" evidence="2">
    <location>
        <begin position="31"/>
        <end position="50"/>
    </location>
</feature>
<dbReference type="NCBIfam" id="TIGR04088">
    <property type="entry name" value="cognate_SipW"/>
    <property type="match status" value="1"/>
</dbReference>
<evidence type="ECO:0000256" key="2">
    <source>
        <dbReference type="SAM" id="Phobius"/>
    </source>
</evidence>
<dbReference type="RefSeq" id="WP_078714040.1">
    <property type="nucleotide sequence ID" value="NZ_FUYG01000004.1"/>
</dbReference>
<feature type="region of interest" description="Disordered" evidence="1">
    <location>
        <begin position="1"/>
        <end position="22"/>
    </location>
</feature>
<reference evidence="4" key="1">
    <citation type="submission" date="2017-02" db="EMBL/GenBank/DDBJ databases">
        <authorList>
            <person name="Varghese N."/>
            <person name="Submissions S."/>
        </authorList>
    </citation>
    <scope>NUCLEOTIDE SEQUENCE [LARGE SCALE GENOMIC DNA]</scope>
    <source>
        <strain evidence="4">VKM Ac-2052</strain>
    </source>
</reference>
<keyword evidence="2" id="KW-0472">Membrane</keyword>
<dbReference type="EMBL" id="FUYG01000004">
    <property type="protein sequence ID" value="SKA93321.1"/>
    <property type="molecule type" value="Genomic_DNA"/>
</dbReference>
<protein>
    <submittedName>
        <fullName evidence="3">SipW-cognate class signal peptide</fullName>
    </submittedName>
</protein>
<dbReference type="AlphaFoldDB" id="A0A1T4XW88"/>
<proteinExistence type="predicted"/>
<sequence length="218" mass="21353">MSTSTSEHATAEQATGQATEHATRRRGIVRAVLAGGLVLGVGAAVTLAAWNDSEFATGTFGAGSFNLEGQETAGGGFTDHETAPGAALTFVVEPLNLAPADVVYAPFAVRLDAATTTDAVVTLSSVGAGANAANLTYEILTTGAFGCDAATTGDVLVPAGTATTAADAATFDLTQGAAAAAGDPVNLCLIVTAGGGLVEGAAATVTWEFAAESVSDND</sequence>
<dbReference type="InterPro" id="IPR023833">
    <property type="entry name" value="Signal_pept_SipW-depend-type"/>
</dbReference>
<evidence type="ECO:0000313" key="3">
    <source>
        <dbReference type="EMBL" id="SKA93321.1"/>
    </source>
</evidence>
<evidence type="ECO:0000256" key="1">
    <source>
        <dbReference type="SAM" id="MobiDB-lite"/>
    </source>
</evidence>
<evidence type="ECO:0000313" key="4">
    <source>
        <dbReference type="Proteomes" id="UP000189735"/>
    </source>
</evidence>
<name>A0A1T4XW88_9MICO</name>
<gene>
    <name evidence="3" type="ORF">SAMN06295879_1666</name>
</gene>